<sequence>MHAGVHLRPALPARPAAEIRQHPQGVRRQQRGQAAERAPGHAPRGGRQLPGLRGRRPAQGPGLRLPGPDLHPPAPPETAPHGSRRREAGARQCTPECVFAPYFPPDQPAKFASVHRVFGASNVAKLLNEIPAAQRDDAVNSLAYEAEARLNDPVYGCVGFISKLQHRLKQLQLDLHLARQELAKYIGPHALLPTSSDFAAPNYPGNPSASGLLMLPPPPQQQISYPMMGIPTGSGLPVMIRENTQLQQQQQFHHRLQMQQMYEAAQQQEMLRAYNEQQQQRQFQQQEAIGLMDGGGVTATGFNGVPSASLALGNIGHGTSAYQGQQQAVVELKPQLFLQQQQQHLQEEQQQERSAGSEERGRSIGPSA</sequence>
<dbReference type="PANTHER" id="PTHR31301:SF68">
    <property type="entry name" value="LOB DOMAIN-CONTAINING PROTEIN 32-RELATED"/>
    <property type="match status" value="1"/>
</dbReference>
<feature type="compositionally biased region" description="Pro residues" evidence="2">
    <location>
        <begin position="69"/>
        <end position="78"/>
    </location>
</feature>
<evidence type="ECO:0000256" key="1">
    <source>
        <dbReference type="ARBA" id="ARBA00005474"/>
    </source>
</evidence>
<dbReference type="EMBL" id="CAMGYJ010000010">
    <property type="protein sequence ID" value="CAI0553786.1"/>
    <property type="molecule type" value="Genomic_DNA"/>
</dbReference>
<feature type="region of interest" description="Disordered" evidence="2">
    <location>
        <begin position="1"/>
        <end position="90"/>
    </location>
</feature>
<evidence type="ECO:0000259" key="3">
    <source>
        <dbReference type="PROSITE" id="PS50891"/>
    </source>
</evidence>
<organism evidence="4 5">
    <name type="scientific">Linum tenue</name>
    <dbReference type="NCBI Taxonomy" id="586396"/>
    <lineage>
        <taxon>Eukaryota</taxon>
        <taxon>Viridiplantae</taxon>
        <taxon>Streptophyta</taxon>
        <taxon>Embryophyta</taxon>
        <taxon>Tracheophyta</taxon>
        <taxon>Spermatophyta</taxon>
        <taxon>Magnoliopsida</taxon>
        <taxon>eudicotyledons</taxon>
        <taxon>Gunneridae</taxon>
        <taxon>Pentapetalae</taxon>
        <taxon>rosids</taxon>
        <taxon>fabids</taxon>
        <taxon>Malpighiales</taxon>
        <taxon>Linaceae</taxon>
        <taxon>Linum</taxon>
    </lineage>
</organism>
<dbReference type="PANTHER" id="PTHR31301">
    <property type="entry name" value="LOB DOMAIN-CONTAINING PROTEIN 4-RELATED"/>
    <property type="match status" value="1"/>
</dbReference>
<dbReference type="AlphaFoldDB" id="A0AAV0R9A6"/>
<dbReference type="Pfam" id="PF03195">
    <property type="entry name" value="LOB"/>
    <property type="match status" value="1"/>
</dbReference>
<comment type="similarity">
    <text evidence="1">Belongs to the LOB domain-containing protein family.</text>
</comment>
<dbReference type="Proteomes" id="UP001154282">
    <property type="component" value="Unassembled WGS sequence"/>
</dbReference>
<feature type="compositionally biased region" description="Basic and acidic residues" evidence="2">
    <location>
        <begin position="345"/>
        <end position="362"/>
    </location>
</feature>
<keyword evidence="5" id="KW-1185">Reference proteome</keyword>
<feature type="domain" description="LOB" evidence="3">
    <location>
        <begin position="81"/>
        <end position="182"/>
    </location>
</feature>
<comment type="caution">
    <text evidence="4">The sequence shown here is derived from an EMBL/GenBank/DDBJ whole genome shotgun (WGS) entry which is preliminary data.</text>
</comment>
<dbReference type="PROSITE" id="PS50891">
    <property type="entry name" value="LOB"/>
    <property type="match status" value="1"/>
</dbReference>
<name>A0AAV0R9A6_9ROSI</name>
<protein>
    <recommendedName>
        <fullName evidence="3">LOB domain-containing protein</fullName>
    </recommendedName>
</protein>
<feature type="region of interest" description="Disordered" evidence="2">
    <location>
        <begin position="340"/>
        <end position="368"/>
    </location>
</feature>
<gene>
    <name evidence="4" type="ORF">LITE_LOCUS46965</name>
</gene>
<accession>A0AAV0R9A6</accession>
<proteinExistence type="inferred from homology"/>
<feature type="compositionally biased region" description="Low complexity" evidence="2">
    <location>
        <begin position="7"/>
        <end position="37"/>
    </location>
</feature>
<reference evidence="4" key="1">
    <citation type="submission" date="2022-08" db="EMBL/GenBank/DDBJ databases">
        <authorList>
            <person name="Gutierrez-Valencia J."/>
        </authorList>
    </citation>
    <scope>NUCLEOTIDE SEQUENCE</scope>
</reference>
<evidence type="ECO:0000256" key="2">
    <source>
        <dbReference type="SAM" id="MobiDB-lite"/>
    </source>
</evidence>
<dbReference type="InterPro" id="IPR004883">
    <property type="entry name" value="LOB"/>
</dbReference>
<evidence type="ECO:0000313" key="4">
    <source>
        <dbReference type="EMBL" id="CAI0553786.1"/>
    </source>
</evidence>
<evidence type="ECO:0000313" key="5">
    <source>
        <dbReference type="Proteomes" id="UP001154282"/>
    </source>
</evidence>